<dbReference type="PROSITE" id="PS50848">
    <property type="entry name" value="START"/>
    <property type="match status" value="1"/>
</dbReference>
<evidence type="ECO:0000259" key="6">
    <source>
        <dbReference type="PROSITE" id="PS50848"/>
    </source>
</evidence>
<dbReference type="InterPro" id="IPR002913">
    <property type="entry name" value="START_lipid-bd_dom"/>
</dbReference>
<dbReference type="PANTHER" id="PTHR45654:SF83">
    <property type="entry name" value="START DOMAIN-CONTAINING PROTEIN"/>
    <property type="match status" value="1"/>
</dbReference>
<evidence type="ECO:0000313" key="8">
    <source>
        <dbReference type="Proteomes" id="UP001311915"/>
    </source>
</evidence>
<accession>A0AAV9L6M2</accession>
<dbReference type="PANTHER" id="PTHR45654">
    <property type="entry name" value="HOMEOBOX-LEUCINE ZIPPER PROTEIN MERISTEM L1"/>
    <property type="match status" value="1"/>
</dbReference>
<keyword evidence="2" id="KW-0238">DNA-binding</keyword>
<name>A0AAV9L6M2_9SOLN</name>
<evidence type="ECO:0000256" key="4">
    <source>
        <dbReference type="ARBA" id="ARBA00023163"/>
    </source>
</evidence>
<organism evidence="7 8">
    <name type="scientific">Solanum pinnatisectum</name>
    <name type="common">tansyleaf nightshade</name>
    <dbReference type="NCBI Taxonomy" id="50273"/>
    <lineage>
        <taxon>Eukaryota</taxon>
        <taxon>Viridiplantae</taxon>
        <taxon>Streptophyta</taxon>
        <taxon>Embryophyta</taxon>
        <taxon>Tracheophyta</taxon>
        <taxon>Spermatophyta</taxon>
        <taxon>Magnoliopsida</taxon>
        <taxon>eudicotyledons</taxon>
        <taxon>Gunneridae</taxon>
        <taxon>Pentapetalae</taxon>
        <taxon>asterids</taxon>
        <taxon>lamiids</taxon>
        <taxon>Solanales</taxon>
        <taxon>Solanaceae</taxon>
        <taxon>Solanoideae</taxon>
        <taxon>Solaneae</taxon>
        <taxon>Solanum</taxon>
    </lineage>
</organism>
<protein>
    <recommendedName>
        <fullName evidence="6">START domain-containing protein</fullName>
    </recommendedName>
</protein>
<dbReference type="Pfam" id="PF01852">
    <property type="entry name" value="START"/>
    <property type="match status" value="1"/>
</dbReference>
<dbReference type="Pfam" id="PF25797">
    <property type="entry name" value="PDF2_C"/>
    <property type="match status" value="1"/>
</dbReference>
<reference evidence="7 8" key="1">
    <citation type="submission" date="2023-10" db="EMBL/GenBank/DDBJ databases">
        <title>Genome-Wide Identification Analysis in wild type Solanum Pinnatisectum Reveals Some Genes Defensing Phytophthora Infestans.</title>
        <authorList>
            <person name="Sun C."/>
        </authorList>
    </citation>
    <scope>NUCLEOTIDE SEQUENCE [LARGE SCALE GENOMIC DNA]</scope>
    <source>
        <strain evidence="7">LQN</strain>
        <tissue evidence="7">Leaf</tissue>
    </source>
</reference>
<keyword evidence="5" id="KW-0539">Nucleus</keyword>
<dbReference type="SUPFAM" id="SSF55961">
    <property type="entry name" value="Bet v1-like"/>
    <property type="match status" value="1"/>
</dbReference>
<dbReference type="Proteomes" id="UP001311915">
    <property type="component" value="Unassembled WGS sequence"/>
</dbReference>
<comment type="caution">
    <text evidence="7">The sequence shown here is derived from an EMBL/GenBank/DDBJ whole genome shotgun (WGS) entry which is preliminary data.</text>
</comment>
<dbReference type="GO" id="GO:0003677">
    <property type="term" value="F:DNA binding"/>
    <property type="evidence" value="ECO:0007669"/>
    <property type="project" value="UniProtKB-KW"/>
</dbReference>
<sequence length="370" mass="42060">MNEMVELLKMNNPIWIESPCYEGFFIHREVHDKLFPNQYRPCKSPTTQFESSKVCGVVLMGAIEFIQNFLDPIKWMNMFPTIVTKARTIEVLDSGNVGGSIQLMYEKLHILSPVLEARDYFFICYCRKFDQTTWIMVDVSYDLIKDIQSGEPSHAWKFPSGCVIRDMDNGESMMKKIQVHNIFRNMLIGFDTYGAKRWIITLQRMSNRSNVKVGATFLLGMISKELNIEDSISIRKNEEFTQQKGFIVSASTSIWLPDSFQTIFNFLKDDNTRCQPYVSKENSMLVLQDSGIDEIGAFLIYAPIDSLGVNSIVNGSDAKKVTTLPSGFIISPNGRYPLCRDNNGNSQNGSIFTIAFQILIIGHPNDNSIP</sequence>
<evidence type="ECO:0000256" key="2">
    <source>
        <dbReference type="ARBA" id="ARBA00023125"/>
    </source>
</evidence>
<dbReference type="EMBL" id="JAWPEI010000007">
    <property type="protein sequence ID" value="KAK4721231.1"/>
    <property type="molecule type" value="Genomic_DNA"/>
</dbReference>
<dbReference type="InterPro" id="IPR042160">
    <property type="entry name" value="HD-Zip_IV"/>
</dbReference>
<evidence type="ECO:0000313" key="7">
    <source>
        <dbReference type="EMBL" id="KAK4721231.1"/>
    </source>
</evidence>
<evidence type="ECO:0000256" key="3">
    <source>
        <dbReference type="ARBA" id="ARBA00023155"/>
    </source>
</evidence>
<gene>
    <name evidence="7" type="ORF">R3W88_011464</name>
</gene>
<keyword evidence="1" id="KW-0805">Transcription regulation</keyword>
<dbReference type="GO" id="GO:0008289">
    <property type="term" value="F:lipid binding"/>
    <property type="evidence" value="ECO:0007669"/>
    <property type="project" value="InterPro"/>
</dbReference>
<evidence type="ECO:0000256" key="1">
    <source>
        <dbReference type="ARBA" id="ARBA00023015"/>
    </source>
</evidence>
<keyword evidence="4" id="KW-0804">Transcription</keyword>
<feature type="domain" description="START" evidence="6">
    <location>
        <begin position="1"/>
        <end position="211"/>
    </location>
</feature>
<dbReference type="Gene3D" id="3.30.530.20">
    <property type="match status" value="1"/>
</dbReference>
<dbReference type="InterPro" id="IPR057993">
    <property type="entry name" value="HD-Zip_IV_C"/>
</dbReference>
<dbReference type="AlphaFoldDB" id="A0AAV9L6M2"/>
<keyword evidence="3" id="KW-0371">Homeobox</keyword>
<proteinExistence type="predicted"/>
<evidence type="ECO:0000256" key="5">
    <source>
        <dbReference type="ARBA" id="ARBA00023242"/>
    </source>
</evidence>
<keyword evidence="8" id="KW-1185">Reference proteome</keyword>
<dbReference type="InterPro" id="IPR023393">
    <property type="entry name" value="START-like_dom_sf"/>
</dbReference>